<dbReference type="Pfam" id="PF00501">
    <property type="entry name" value="AMP-binding"/>
    <property type="match status" value="1"/>
</dbReference>
<dbReference type="InterPro" id="IPR025110">
    <property type="entry name" value="AMP-bd_C"/>
</dbReference>
<dbReference type="InterPro" id="IPR000873">
    <property type="entry name" value="AMP-dep_synth/lig_dom"/>
</dbReference>
<evidence type="ECO:0000259" key="1">
    <source>
        <dbReference type="Pfam" id="PF00501"/>
    </source>
</evidence>
<dbReference type="Proteomes" id="UP000643165">
    <property type="component" value="Unassembled WGS sequence"/>
</dbReference>
<dbReference type="InterPro" id="IPR045851">
    <property type="entry name" value="AMP-bd_C_sf"/>
</dbReference>
<dbReference type="InterPro" id="IPR020845">
    <property type="entry name" value="AMP-binding_CS"/>
</dbReference>
<gene>
    <name evidence="3" type="ORF">Vlu01_16720</name>
</gene>
<keyword evidence="4" id="KW-1185">Reference proteome</keyword>
<sequence length="503" mass="54781">MTTLGEMVARTVRDHPDQPALDLGGTVLTYRELWDLAGRIAVGLVAAGHAGSPVGLCASRTSLAYAGYLAALRCGAPVVPLHPTYPADRTALMVTAAGSDTVLLDDTVLDPVEDRLRGQGTRTLRPSSAVGQPVTDRFAAPDAVAYILFTSGSTGVPKGVPISHRSAHAYIRHNIARYEVGPGDRLSQTFDLTFDPSVFDLFVAWGAGATLVVPTGNELVSPARYVRDRAITHWFSVPSVISLAHGMRGLSADAMPGLRWSLFIGEQFTYDQARLWRLAAPASTIDNVYGPTELTVACTEYRLPADPADWPATSNGTVPIGQVYPFLDHVLLDDDGAPTDDGELCVRGVQRFPGYLDPRRDAGAFTSYDGTSAVPYDGATPLTARHWYRTGDRVRHESGTLVHLGRMDRQVKLNGCRIELGEIEFALRRHASVEEAVALVSPDKRTLCAFYTGTRCNARELRQALREQLPPFMIPRRIEWLERLPLNSNGKIDRRVLADALVS</sequence>
<accession>A0ABQ4ITS9</accession>
<dbReference type="PANTHER" id="PTHR45527">
    <property type="entry name" value="NONRIBOSOMAL PEPTIDE SYNTHETASE"/>
    <property type="match status" value="1"/>
</dbReference>
<feature type="domain" description="AMP-dependent synthetase/ligase" evidence="1">
    <location>
        <begin position="9"/>
        <end position="356"/>
    </location>
</feature>
<dbReference type="RefSeq" id="WP_239095782.1">
    <property type="nucleotide sequence ID" value="NZ_BOPB01000009.1"/>
</dbReference>
<comment type="caution">
    <text evidence="3">The sequence shown here is derived from an EMBL/GenBank/DDBJ whole genome shotgun (WGS) entry which is preliminary data.</text>
</comment>
<evidence type="ECO:0000313" key="4">
    <source>
        <dbReference type="Proteomes" id="UP000643165"/>
    </source>
</evidence>
<dbReference type="Gene3D" id="3.30.300.30">
    <property type="match status" value="1"/>
</dbReference>
<dbReference type="PANTHER" id="PTHR45527:SF1">
    <property type="entry name" value="FATTY ACID SYNTHASE"/>
    <property type="match status" value="1"/>
</dbReference>
<dbReference type="EMBL" id="BOPB01000009">
    <property type="protein sequence ID" value="GIJ21048.1"/>
    <property type="molecule type" value="Genomic_DNA"/>
</dbReference>
<evidence type="ECO:0000313" key="3">
    <source>
        <dbReference type="EMBL" id="GIJ21048.1"/>
    </source>
</evidence>
<feature type="domain" description="AMP-binding enzyme C-terminal" evidence="2">
    <location>
        <begin position="422"/>
        <end position="491"/>
    </location>
</feature>
<proteinExistence type="predicted"/>
<reference evidence="3 4" key="1">
    <citation type="submission" date="2021-01" db="EMBL/GenBank/DDBJ databases">
        <title>Whole genome shotgun sequence of Verrucosispora lutea NBRC 106530.</title>
        <authorList>
            <person name="Komaki H."/>
            <person name="Tamura T."/>
        </authorList>
    </citation>
    <scope>NUCLEOTIDE SEQUENCE [LARGE SCALE GENOMIC DNA]</scope>
    <source>
        <strain evidence="3 4">NBRC 106530</strain>
    </source>
</reference>
<dbReference type="InterPro" id="IPR042099">
    <property type="entry name" value="ANL_N_sf"/>
</dbReference>
<dbReference type="SUPFAM" id="SSF56801">
    <property type="entry name" value="Acetyl-CoA synthetase-like"/>
    <property type="match status" value="1"/>
</dbReference>
<organism evidence="3 4">
    <name type="scientific">Micromonospora lutea</name>
    <dbReference type="NCBI Taxonomy" id="419825"/>
    <lineage>
        <taxon>Bacteria</taxon>
        <taxon>Bacillati</taxon>
        <taxon>Actinomycetota</taxon>
        <taxon>Actinomycetes</taxon>
        <taxon>Micromonosporales</taxon>
        <taxon>Micromonosporaceae</taxon>
        <taxon>Micromonospora</taxon>
    </lineage>
</organism>
<dbReference type="PROSITE" id="PS00455">
    <property type="entry name" value="AMP_BINDING"/>
    <property type="match status" value="1"/>
</dbReference>
<protein>
    <submittedName>
        <fullName evidence="3">Amino acid adenylation protein</fullName>
    </submittedName>
</protein>
<dbReference type="Gene3D" id="3.40.50.12780">
    <property type="entry name" value="N-terminal domain of ligase-like"/>
    <property type="match status" value="1"/>
</dbReference>
<dbReference type="Pfam" id="PF13193">
    <property type="entry name" value="AMP-binding_C"/>
    <property type="match status" value="1"/>
</dbReference>
<name>A0ABQ4ITS9_9ACTN</name>
<evidence type="ECO:0000259" key="2">
    <source>
        <dbReference type="Pfam" id="PF13193"/>
    </source>
</evidence>